<name>A0A4U7JGF2_9FIRM</name>
<sequence length="58" mass="6770">MEQHNNEDNDKEREKCPNMVLAMAYVLNQEWETPYEANEALKRGTLFPSLDKPFLGGR</sequence>
<dbReference type="EMBL" id="CP061336">
    <property type="protein sequence ID" value="QNU68872.1"/>
    <property type="molecule type" value="Genomic_DNA"/>
</dbReference>
<dbReference type="Proteomes" id="UP000306409">
    <property type="component" value="Chromosome"/>
</dbReference>
<reference evidence="1 2" key="1">
    <citation type="submission" date="2020-09" db="EMBL/GenBank/DDBJ databases">
        <title>Characterization and genome sequencing of Ruminiclostridium sp. nov. MA18.</title>
        <authorList>
            <person name="Rettenmaier R."/>
            <person name="Kowollik M.-L."/>
            <person name="Liebl W."/>
            <person name="Zverlov V."/>
        </authorList>
    </citation>
    <scope>NUCLEOTIDE SEQUENCE [LARGE SCALE GENOMIC DNA]</scope>
    <source>
        <strain evidence="1 2">MA18</strain>
    </source>
</reference>
<dbReference type="OrthoDB" id="9800571at2"/>
<protein>
    <submittedName>
        <fullName evidence="1">Spore coat associated protein CotJA</fullName>
    </submittedName>
</protein>
<dbReference type="AlphaFoldDB" id="A0A4U7JGF2"/>
<accession>A0A4U7JGF2</accession>
<evidence type="ECO:0000313" key="2">
    <source>
        <dbReference type="Proteomes" id="UP000306409"/>
    </source>
</evidence>
<dbReference type="InterPro" id="IPR020256">
    <property type="entry name" value="Spore_coat_CotJA"/>
</dbReference>
<dbReference type="Pfam" id="PF11007">
    <property type="entry name" value="CotJA"/>
    <property type="match status" value="1"/>
</dbReference>
<dbReference type="KEGG" id="rher:EHE19_012820"/>
<proteinExistence type="predicted"/>
<keyword evidence="2" id="KW-1185">Reference proteome</keyword>
<gene>
    <name evidence="1" type="ORF">EHE19_012820</name>
</gene>
<evidence type="ECO:0000313" key="1">
    <source>
        <dbReference type="EMBL" id="QNU68872.1"/>
    </source>
</evidence>
<organism evidence="1 2">
    <name type="scientific">Ruminiclostridium herbifermentans</name>
    <dbReference type="NCBI Taxonomy" id="2488810"/>
    <lineage>
        <taxon>Bacteria</taxon>
        <taxon>Bacillati</taxon>
        <taxon>Bacillota</taxon>
        <taxon>Clostridia</taxon>
        <taxon>Eubacteriales</taxon>
        <taxon>Oscillospiraceae</taxon>
        <taxon>Ruminiclostridium</taxon>
    </lineage>
</organism>